<name>A0A9Q3S1H8_9SPHN</name>
<feature type="transmembrane region" description="Helical" evidence="2">
    <location>
        <begin position="82"/>
        <end position="101"/>
    </location>
</feature>
<evidence type="ECO:0000313" key="4">
    <source>
        <dbReference type="Proteomes" id="UP000824927"/>
    </source>
</evidence>
<keyword evidence="2" id="KW-0812">Transmembrane</keyword>
<dbReference type="Pfam" id="PF07386">
    <property type="entry name" value="DUF1499"/>
    <property type="match status" value="1"/>
</dbReference>
<dbReference type="InterPro" id="IPR010865">
    <property type="entry name" value="DUF1499"/>
</dbReference>
<keyword evidence="2" id="KW-0472">Membrane</keyword>
<feature type="region of interest" description="Disordered" evidence="1">
    <location>
        <begin position="1"/>
        <end position="26"/>
    </location>
</feature>
<organism evidence="3 4">
    <name type="scientific">Qipengyuania aquimaris</name>
    <dbReference type="NCBI Taxonomy" id="255984"/>
    <lineage>
        <taxon>Bacteria</taxon>
        <taxon>Pseudomonadati</taxon>
        <taxon>Pseudomonadota</taxon>
        <taxon>Alphaproteobacteria</taxon>
        <taxon>Sphingomonadales</taxon>
        <taxon>Erythrobacteraceae</taxon>
        <taxon>Qipengyuania</taxon>
    </lineage>
</organism>
<dbReference type="EMBL" id="JAHVKP010000001">
    <property type="protein sequence ID" value="MBY6218449.1"/>
    <property type="molecule type" value="Genomic_DNA"/>
</dbReference>
<proteinExistence type="predicted"/>
<evidence type="ECO:0000256" key="2">
    <source>
        <dbReference type="SAM" id="Phobius"/>
    </source>
</evidence>
<dbReference type="RefSeq" id="WP_222405264.1">
    <property type="nucleotide sequence ID" value="NZ_JAHVKP010000001.1"/>
</dbReference>
<evidence type="ECO:0000313" key="3">
    <source>
        <dbReference type="EMBL" id="MBY6218449.1"/>
    </source>
</evidence>
<reference evidence="3" key="1">
    <citation type="submission" date="2021-06" db="EMBL/GenBank/DDBJ databases">
        <title>50 bacteria genomes isolated from Dapeng, Shenzhen, China.</title>
        <authorList>
            <person name="Zheng W."/>
            <person name="Yu S."/>
            <person name="Huang Y."/>
        </authorList>
    </citation>
    <scope>NUCLEOTIDE SEQUENCE</scope>
    <source>
        <strain evidence="3">DP4N28-2</strain>
    </source>
</reference>
<comment type="caution">
    <text evidence="3">The sequence shown here is derived from an EMBL/GenBank/DDBJ whole genome shotgun (WGS) entry which is preliminary data.</text>
</comment>
<accession>A0A9Q3S1H8</accession>
<dbReference type="Proteomes" id="UP000824927">
    <property type="component" value="Unassembled WGS sequence"/>
</dbReference>
<feature type="compositionally biased region" description="Low complexity" evidence="1">
    <location>
        <begin position="11"/>
        <end position="26"/>
    </location>
</feature>
<dbReference type="AlphaFoldDB" id="A0A9Q3S1H8"/>
<protein>
    <submittedName>
        <fullName evidence="3">DUF1499 domain-containing protein</fullName>
    </submittedName>
</protein>
<sequence length="299" mass="32412">MTDTNEPQDNPAETPVEAPAATPAPAETPAKAPLVWRKALPKWSLWVSLAVLAWFAFAVFGPKIGIIGWQTGLIFMIRDAGLLLIGVSALFALIALLFAFFKTPRGPWWKAAIALAIPVILFLGLLTMRTQAESVPPIHDVATDLRNPPTFSAQTMAIRAEAEANPINDYGTPLGQLPMWANSQDEALKAKNHADIIAEEYEDLQPIIVGGASDEEAMDAIVAAMGEIGLQNVRRVEGTNNVEGVAETFAFGFKDDVVARLEDGQIDLRSVSRVGVSDLGYNASRLEDLREAIIERLEN</sequence>
<gene>
    <name evidence="3" type="ORF">KUV31_08850</name>
</gene>
<feature type="transmembrane region" description="Helical" evidence="2">
    <location>
        <begin position="107"/>
        <end position="126"/>
    </location>
</feature>
<evidence type="ECO:0000256" key="1">
    <source>
        <dbReference type="SAM" id="MobiDB-lite"/>
    </source>
</evidence>
<keyword evidence="2" id="KW-1133">Transmembrane helix</keyword>
<feature type="transmembrane region" description="Helical" evidence="2">
    <location>
        <begin position="43"/>
        <end position="61"/>
    </location>
</feature>